<dbReference type="Pfam" id="PF03372">
    <property type="entry name" value="Exo_endo_phos"/>
    <property type="match status" value="1"/>
</dbReference>
<comment type="caution">
    <text evidence="4">The sequence shown here is derived from an EMBL/GenBank/DDBJ whole genome shotgun (WGS) entry which is preliminary data.</text>
</comment>
<dbReference type="InterPro" id="IPR002156">
    <property type="entry name" value="RNaseH_domain"/>
</dbReference>
<name>A0A445D5U9_ARAHY</name>
<dbReference type="EMBL" id="SDMP01000005">
    <property type="protein sequence ID" value="RYR58605.1"/>
    <property type="molecule type" value="Genomic_DNA"/>
</dbReference>
<feature type="region of interest" description="Disordered" evidence="1">
    <location>
        <begin position="31"/>
        <end position="69"/>
    </location>
</feature>
<dbReference type="InterPro" id="IPR044730">
    <property type="entry name" value="RNase_H-like_dom_plant"/>
</dbReference>
<dbReference type="GO" id="GO:0003676">
    <property type="term" value="F:nucleic acid binding"/>
    <property type="evidence" value="ECO:0007669"/>
    <property type="project" value="InterPro"/>
</dbReference>
<dbReference type="GO" id="GO:0004523">
    <property type="term" value="F:RNA-DNA hybrid ribonuclease activity"/>
    <property type="evidence" value="ECO:0007669"/>
    <property type="project" value="InterPro"/>
</dbReference>
<dbReference type="STRING" id="3818.A0A445D5U9"/>
<proteinExistence type="predicted"/>
<evidence type="ECO:0000259" key="3">
    <source>
        <dbReference type="Pfam" id="PF13456"/>
    </source>
</evidence>
<dbReference type="Gene3D" id="3.30.420.10">
    <property type="entry name" value="Ribonuclease H-like superfamily/Ribonuclease H"/>
    <property type="match status" value="1"/>
</dbReference>
<dbReference type="Gene3D" id="3.60.10.10">
    <property type="entry name" value="Endonuclease/exonuclease/phosphatase"/>
    <property type="match status" value="1"/>
</dbReference>
<feature type="compositionally biased region" description="Polar residues" evidence="1">
    <location>
        <begin position="518"/>
        <end position="534"/>
    </location>
</feature>
<feature type="domain" description="Endonuclease/exonuclease/phosphatase" evidence="2">
    <location>
        <begin position="150"/>
        <end position="270"/>
    </location>
</feature>
<dbReference type="InterPro" id="IPR012337">
    <property type="entry name" value="RNaseH-like_sf"/>
</dbReference>
<dbReference type="CDD" id="cd06222">
    <property type="entry name" value="RNase_H_like"/>
    <property type="match status" value="1"/>
</dbReference>
<feature type="region of interest" description="Disordered" evidence="1">
    <location>
        <begin position="339"/>
        <end position="368"/>
    </location>
</feature>
<reference evidence="4 5" key="1">
    <citation type="submission" date="2019-01" db="EMBL/GenBank/DDBJ databases">
        <title>Sequencing of cultivated peanut Arachis hypogaea provides insights into genome evolution and oil improvement.</title>
        <authorList>
            <person name="Chen X."/>
        </authorList>
    </citation>
    <scope>NUCLEOTIDE SEQUENCE [LARGE SCALE GENOMIC DNA]</scope>
    <source>
        <strain evidence="5">cv. Fuhuasheng</strain>
        <tissue evidence="4">Leaves</tissue>
    </source>
</reference>
<feature type="domain" description="RNase H type-1" evidence="3">
    <location>
        <begin position="373"/>
        <end position="493"/>
    </location>
</feature>
<keyword evidence="5" id="KW-1185">Reference proteome</keyword>
<organism evidence="4 5">
    <name type="scientific">Arachis hypogaea</name>
    <name type="common">Peanut</name>
    <dbReference type="NCBI Taxonomy" id="3818"/>
    <lineage>
        <taxon>Eukaryota</taxon>
        <taxon>Viridiplantae</taxon>
        <taxon>Streptophyta</taxon>
        <taxon>Embryophyta</taxon>
        <taxon>Tracheophyta</taxon>
        <taxon>Spermatophyta</taxon>
        <taxon>Magnoliopsida</taxon>
        <taxon>eudicotyledons</taxon>
        <taxon>Gunneridae</taxon>
        <taxon>Pentapetalae</taxon>
        <taxon>rosids</taxon>
        <taxon>fabids</taxon>
        <taxon>Fabales</taxon>
        <taxon>Fabaceae</taxon>
        <taxon>Papilionoideae</taxon>
        <taxon>50 kb inversion clade</taxon>
        <taxon>dalbergioids sensu lato</taxon>
        <taxon>Dalbergieae</taxon>
        <taxon>Pterocarpus clade</taxon>
        <taxon>Arachis</taxon>
    </lineage>
</organism>
<dbReference type="InterPro" id="IPR005135">
    <property type="entry name" value="Endo/exonuclease/phosphatase"/>
</dbReference>
<feature type="region of interest" description="Disordered" evidence="1">
    <location>
        <begin position="124"/>
        <end position="147"/>
    </location>
</feature>
<sequence>MGPRKKEKETICQELKRLMLARKWDEQGYEARTKGKEKQEFLKRETEENATRRLSKEAQKAEHKGECQKAEPRENIYYVELASDEDEEKETEAQTDWETRLAKKLELNLKLKRKRETKHIPMLTYRERQEEQEDREPKKTKNSTNSNGCFVYGNPVFQKRRKLWRELTVSNRNREEPQAVLGDFNDILSQDEKVGLHPQPKIYLNSFRRFVDDNGLIDIDLKESRYTWYNNPRNNFVTRERLDRVLVNWKWLSLHQNVVLKAAPAISSDHCALILETQPKDRIKKEFRFEAFWTEHEECEEVIRRTWQQDDGNRNYWNQFIRKRSRCIRELKESGYQAAKEEKDTREVTMLGKASTSQNSKERPPPRNKVKVNIDAAFQMETGITTSVAVLRDWQGKIITETSSKFKSTSALAAEVQAYREALILTKNLQIRNCIIESDCLPLVQAIRARAPLAEADAIIRDILQLLEEAPDVEATWTPREGNTLAHQLAAMAAVRNIIRTEAGFAILQNNQCNRTQENQVSNSTNLQGNQSDEGSPGRVETETWNSHATQGERRLQHPILPRQMRAVSSDTIHIRNRPNGGNDATFNQGKNISRQRGSSGHIAVVSFASSGCCQGH</sequence>
<evidence type="ECO:0000259" key="2">
    <source>
        <dbReference type="Pfam" id="PF03372"/>
    </source>
</evidence>
<dbReference type="SUPFAM" id="SSF53098">
    <property type="entry name" value="Ribonuclease H-like"/>
    <property type="match status" value="1"/>
</dbReference>
<feature type="region of interest" description="Disordered" evidence="1">
    <location>
        <begin position="518"/>
        <end position="552"/>
    </location>
</feature>
<dbReference type="InterPro" id="IPR036397">
    <property type="entry name" value="RNaseH_sf"/>
</dbReference>
<evidence type="ECO:0000313" key="4">
    <source>
        <dbReference type="EMBL" id="RYR58605.1"/>
    </source>
</evidence>
<dbReference type="SUPFAM" id="SSF56219">
    <property type="entry name" value="DNase I-like"/>
    <property type="match status" value="1"/>
</dbReference>
<accession>A0A445D5U9</accession>
<evidence type="ECO:0000256" key="1">
    <source>
        <dbReference type="SAM" id="MobiDB-lite"/>
    </source>
</evidence>
<dbReference type="Pfam" id="PF13456">
    <property type="entry name" value="RVT_3"/>
    <property type="match status" value="1"/>
</dbReference>
<dbReference type="InterPro" id="IPR036691">
    <property type="entry name" value="Endo/exonu/phosph_ase_sf"/>
</dbReference>
<dbReference type="AlphaFoldDB" id="A0A445D5U9"/>
<gene>
    <name evidence="4" type="ORF">Ahy_A05g024463</name>
</gene>
<dbReference type="Proteomes" id="UP000289738">
    <property type="component" value="Chromosome A05"/>
</dbReference>
<dbReference type="PANTHER" id="PTHR33710:SF62">
    <property type="entry name" value="DUF4283 DOMAIN PROTEIN"/>
    <property type="match status" value="1"/>
</dbReference>
<protein>
    <submittedName>
        <fullName evidence="4">Uncharacterized protein</fullName>
    </submittedName>
</protein>
<evidence type="ECO:0000313" key="5">
    <source>
        <dbReference type="Proteomes" id="UP000289738"/>
    </source>
</evidence>
<dbReference type="PANTHER" id="PTHR33710">
    <property type="entry name" value="BNAC02G09200D PROTEIN"/>
    <property type="match status" value="1"/>
</dbReference>
<feature type="compositionally biased region" description="Basic and acidic residues" evidence="1">
    <location>
        <begin position="125"/>
        <end position="139"/>
    </location>
</feature>